<dbReference type="SUPFAM" id="SSF88713">
    <property type="entry name" value="Glycoside hydrolase/deacetylase"/>
    <property type="match status" value="1"/>
</dbReference>
<dbReference type="Gene3D" id="3.20.20.370">
    <property type="entry name" value="Glycoside hydrolase/deacetylase"/>
    <property type="match status" value="1"/>
</dbReference>
<feature type="domain" description="NodB homology" evidence="3">
    <location>
        <begin position="81"/>
        <end position="327"/>
    </location>
</feature>
<name>A0ABX7MWL3_9GAMM</name>
<dbReference type="PANTHER" id="PTHR34216">
    <property type="match status" value="1"/>
</dbReference>
<dbReference type="InterPro" id="IPR002509">
    <property type="entry name" value="NODB_dom"/>
</dbReference>
<keyword evidence="5" id="KW-1185">Reference proteome</keyword>
<reference evidence="4 5" key="1">
    <citation type="submission" date="2021-03" db="EMBL/GenBank/DDBJ databases">
        <title>Genome sequencing of Marinobacter sp. LPB0319.</title>
        <authorList>
            <person name="Kim J."/>
        </authorList>
    </citation>
    <scope>NUCLEOTIDE SEQUENCE [LARGE SCALE GENOMIC DNA]</scope>
    <source>
        <strain evidence="4 5">LPB0319</strain>
    </source>
</reference>
<dbReference type="EMBL" id="CP071247">
    <property type="protein sequence ID" value="QSP96548.1"/>
    <property type="molecule type" value="Genomic_DNA"/>
</dbReference>
<dbReference type="InterPro" id="IPR011330">
    <property type="entry name" value="Glyco_hydro/deAcase_b/a-brl"/>
</dbReference>
<protein>
    <submittedName>
        <fullName evidence="4">Polysaccharide deacetylase family protein</fullName>
    </submittedName>
</protein>
<dbReference type="Pfam" id="PF01522">
    <property type="entry name" value="Polysacc_deac_1"/>
    <property type="match status" value="2"/>
</dbReference>
<evidence type="ECO:0000313" key="5">
    <source>
        <dbReference type="Proteomes" id="UP000663555"/>
    </source>
</evidence>
<proteinExistence type="predicted"/>
<evidence type="ECO:0000259" key="3">
    <source>
        <dbReference type="PROSITE" id="PS51677"/>
    </source>
</evidence>
<gene>
    <name evidence="4" type="ORF">LPB19_10745</name>
</gene>
<keyword evidence="2" id="KW-0732">Signal</keyword>
<evidence type="ECO:0000256" key="1">
    <source>
        <dbReference type="ARBA" id="ARBA00004613"/>
    </source>
</evidence>
<accession>A0ABX7MWL3</accession>
<organism evidence="4 5">
    <name type="scientific">Marinobacter salinisoli</name>
    <dbReference type="NCBI Taxonomy" id="2769486"/>
    <lineage>
        <taxon>Bacteria</taxon>
        <taxon>Pseudomonadati</taxon>
        <taxon>Pseudomonadota</taxon>
        <taxon>Gammaproteobacteria</taxon>
        <taxon>Pseudomonadales</taxon>
        <taxon>Marinobacteraceae</taxon>
        <taxon>Marinobacter</taxon>
    </lineage>
</organism>
<comment type="subcellular location">
    <subcellularLocation>
        <location evidence="1">Secreted</location>
    </subcellularLocation>
</comment>
<dbReference type="PROSITE" id="PS51677">
    <property type="entry name" value="NODB"/>
    <property type="match status" value="1"/>
</dbReference>
<evidence type="ECO:0000256" key="2">
    <source>
        <dbReference type="ARBA" id="ARBA00022729"/>
    </source>
</evidence>
<sequence length="327" mass="37378">MLASMAWLRIKLSSQPALIILTYHRVLPPNDPERKFEQPGMVTDPQALQRHINLMKSIGAVPIHLDEWLSKRNQQQRLPRLSVAFTFDDGWQDNFQHAYPVLKKHRIPATIFLVTRLLDTTETFWPEQVLRLLTTGHQQADKPEFQWLAPYLPEGHPSGTPLTLEAADEVIVRLKQLDDRTILRNLRTMAESGLLSAFAPERRSILSEEEVNEMASDGLIRFGAHTRHHYRLNRLDSQAALEEEISGCLNDLHTLPQGVVPIFCYPNGDITTDGEQLVRRIYQAACTTKTGWNRSNRNRYDLHRFNLHDGNSGNSRSLLSTIGRGLL</sequence>
<evidence type="ECO:0000313" key="4">
    <source>
        <dbReference type="EMBL" id="QSP96548.1"/>
    </source>
</evidence>
<dbReference type="Proteomes" id="UP000663555">
    <property type="component" value="Chromosome"/>
</dbReference>
<dbReference type="CDD" id="cd10918">
    <property type="entry name" value="CE4_NodB_like_5s_6s"/>
    <property type="match status" value="1"/>
</dbReference>
<dbReference type="PANTHER" id="PTHR34216:SF3">
    <property type="entry name" value="POLY-BETA-1,6-N-ACETYL-D-GLUCOSAMINE N-DEACETYLASE"/>
    <property type="match status" value="1"/>
</dbReference>
<dbReference type="InterPro" id="IPR051398">
    <property type="entry name" value="Polysacch_Deacetylase"/>
</dbReference>